<evidence type="ECO:0000313" key="7">
    <source>
        <dbReference type="Proteomes" id="UP000504606"/>
    </source>
</evidence>
<evidence type="ECO:0000313" key="9">
    <source>
        <dbReference type="RefSeq" id="XP_052129026.1"/>
    </source>
</evidence>
<dbReference type="Gene3D" id="1.10.8.60">
    <property type="match status" value="1"/>
</dbReference>
<dbReference type="InterPro" id="IPR041569">
    <property type="entry name" value="AAA_lid_3"/>
</dbReference>
<dbReference type="SMART" id="SM00382">
    <property type="entry name" value="AAA"/>
    <property type="match status" value="1"/>
</dbReference>
<dbReference type="PANTHER" id="PTHR23074:SF17">
    <property type="entry name" value="FIDGETIN-LIKE PROTEIN 1"/>
    <property type="match status" value="1"/>
</dbReference>
<dbReference type="FunFam" id="1.10.8.60:FF:000022">
    <property type="entry name" value="Fidgetin like 1"/>
    <property type="match status" value="1"/>
</dbReference>
<dbReference type="KEGG" id="foc:113215849"/>
<feature type="compositionally biased region" description="Basic and acidic residues" evidence="5">
    <location>
        <begin position="236"/>
        <end position="245"/>
    </location>
</feature>
<dbReference type="Proteomes" id="UP000504606">
    <property type="component" value="Unplaced"/>
</dbReference>
<evidence type="ECO:0000256" key="4">
    <source>
        <dbReference type="RuleBase" id="RU003651"/>
    </source>
</evidence>
<evidence type="ECO:0000259" key="6">
    <source>
        <dbReference type="SMART" id="SM00382"/>
    </source>
</evidence>
<feature type="region of interest" description="Disordered" evidence="5">
    <location>
        <begin position="184"/>
        <end position="266"/>
    </location>
</feature>
<feature type="domain" description="AAA+ ATPase" evidence="6">
    <location>
        <begin position="362"/>
        <end position="498"/>
    </location>
</feature>
<dbReference type="OrthoDB" id="10251136at2759"/>
<dbReference type="FunFam" id="3.40.50.300:FF:002588">
    <property type="entry name" value="ATPase, AAA family"/>
    <property type="match status" value="1"/>
</dbReference>
<organism evidence="7 8">
    <name type="scientific">Frankliniella occidentalis</name>
    <name type="common">Western flower thrips</name>
    <name type="synonym">Euthrips occidentalis</name>
    <dbReference type="NCBI Taxonomy" id="133901"/>
    <lineage>
        <taxon>Eukaryota</taxon>
        <taxon>Metazoa</taxon>
        <taxon>Ecdysozoa</taxon>
        <taxon>Arthropoda</taxon>
        <taxon>Hexapoda</taxon>
        <taxon>Insecta</taxon>
        <taxon>Pterygota</taxon>
        <taxon>Neoptera</taxon>
        <taxon>Paraneoptera</taxon>
        <taxon>Thysanoptera</taxon>
        <taxon>Terebrantia</taxon>
        <taxon>Thripoidea</taxon>
        <taxon>Thripidae</taxon>
        <taxon>Frankliniella</taxon>
    </lineage>
</organism>
<dbReference type="RefSeq" id="XP_052129026.1">
    <property type="nucleotide sequence ID" value="XM_052273066.1"/>
</dbReference>
<dbReference type="InterPro" id="IPR003960">
    <property type="entry name" value="ATPase_AAA_CS"/>
</dbReference>
<keyword evidence="2 4" id="KW-0547">Nucleotide-binding</keyword>
<gene>
    <name evidence="8 9" type="primary">LOC113215849</name>
</gene>
<dbReference type="GO" id="GO:0005524">
    <property type="term" value="F:ATP binding"/>
    <property type="evidence" value="ECO:0007669"/>
    <property type="project" value="UniProtKB-KW"/>
</dbReference>
<feature type="compositionally biased region" description="Basic residues" evidence="5">
    <location>
        <begin position="246"/>
        <end position="260"/>
    </location>
</feature>
<feature type="compositionally biased region" description="Low complexity" evidence="5">
    <location>
        <begin position="219"/>
        <end position="228"/>
    </location>
</feature>
<proteinExistence type="inferred from homology"/>
<dbReference type="GeneID" id="113215849"/>
<dbReference type="PROSITE" id="PS00674">
    <property type="entry name" value="AAA"/>
    <property type="match status" value="1"/>
</dbReference>
<evidence type="ECO:0000256" key="5">
    <source>
        <dbReference type="SAM" id="MobiDB-lite"/>
    </source>
</evidence>
<evidence type="ECO:0000313" key="8">
    <source>
        <dbReference type="RefSeq" id="XP_026291298.2"/>
    </source>
</evidence>
<evidence type="ECO:0000256" key="3">
    <source>
        <dbReference type="ARBA" id="ARBA00022840"/>
    </source>
</evidence>
<keyword evidence="3 4" id="KW-0067">ATP-binding</keyword>
<accession>A0A6J1TDG6</accession>
<dbReference type="InterPro" id="IPR003959">
    <property type="entry name" value="ATPase_AAA_core"/>
</dbReference>
<feature type="region of interest" description="Disordered" evidence="5">
    <location>
        <begin position="1"/>
        <end position="23"/>
    </location>
</feature>
<dbReference type="Pfam" id="PF17862">
    <property type="entry name" value="AAA_lid_3"/>
    <property type="match status" value="1"/>
</dbReference>
<feature type="compositionally biased region" description="Low complexity" evidence="5">
    <location>
        <begin position="92"/>
        <end position="109"/>
    </location>
</feature>
<dbReference type="InterPro" id="IPR050304">
    <property type="entry name" value="MT-severing_AAA_ATPase"/>
</dbReference>
<feature type="compositionally biased region" description="Polar residues" evidence="5">
    <location>
        <begin position="59"/>
        <end position="73"/>
    </location>
</feature>
<comment type="similarity">
    <text evidence="1 4">Belongs to the AAA ATPase family.</text>
</comment>
<dbReference type="GO" id="GO:0016887">
    <property type="term" value="F:ATP hydrolysis activity"/>
    <property type="evidence" value="ECO:0007669"/>
    <property type="project" value="InterPro"/>
</dbReference>
<evidence type="ECO:0000256" key="1">
    <source>
        <dbReference type="ARBA" id="ARBA00006914"/>
    </source>
</evidence>
<sequence>MSYRRFEGPPPAPRGRGEFFGPPAPRLRMPMPYPGMYHPPLQYHPHQLPARPSFHHHFSNTFRHPSSTNTLSSPHFAPRAHLSPSSFRSPHHLPLSTSSTSCSSPSSLPVASISSSSSTAASSVSCTTLEPISPQVVLPAQSSSSTVTSSVSSTLIEPVSITTTSIPSISLTSSNIPIFTQSMSSSCAAPSSSPTPPALPSSDDSNIKQRLRSSANTPIMTSAISISSESDEEGGPADKKNEQNVRKRKSTNQISKRKSKNATNWREETIIKPKCTPTQPKVPPAASKITNLSNSSLSFERVMHNNSGLDEKMVKKVLSLIQVSRNVHWDDVCGLSSVKQRLKEMVVYPLLNPALFQGLRSPGRGLLLFGPPGNGKTLIGKCLASEARATFFSVTASSFGSKWYGEAETLAKTLFESARALQPSIIFIDEVDSILRSAQENDGGCSTRLRTELLACMDGCTTSGKDEVLVVGATNWPGKIDEAARRRFTRRLYVPLPDKETRTEQFQRELRNEKHDINEEQFQIMADMTEGYSGADISQVCRNAAMKPIRSLDLNGLSIEFVEMEDVRPINLDDFLESINETSKSVSAEMIKQLETFNEKYGSL</sequence>
<dbReference type="AlphaFoldDB" id="A0A6J1TDG6"/>
<dbReference type="Gene3D" id="3.40.50.300">
    <property type="entry name" value="P-loop containing nucleotide triphosphate hydrolases"/>
    <property type="match status" value="1"/>
</dbReference>
<reference evidence="8 9" key="1">
    <citation type="submission" date="2025-04" db="UniProtKB">
        <authorList>
            <consortium name="RefSeq"/>
        </authorList>
    </citation>
    <scope>IDENTIFICATION</scope>
    <source>
        <tissue evidence="8 9">Whole organism</tissue>
    </source>
</reference>
<dbReference type="PANTHER" id="PTHR23074">
    <property type="entry name" value="AAA DOMAIN-CONTAINING"/>
    <property type="match status" value="1"/>
</dbReference>
<keyword evidence="7" id="KW-1185">Reference proteome</keyword>
<dbReference type="InterPro" id="IPR003593">
    <property type="entry name" value="AAA+_ATPase"/>
</dbReference>
<dbReference type="InterPro" id="IPR027417">
    <property type="entry name" value="P-loop_NTPase"/>
</dbReference>
<dbReference type="Pfam" id="PF00004">
    <property type="entry name" value="AAA"/>
    <property type="match status" value="1"/>
</dbReference>
<name>A0A6J1TDG6_FRAOC</name>
<evidence type="ECO:0000256" key="2">
    <source>
        <dbReference type="ARBA" id="ARBA00022741"/>
    </source>
</evidence>
<dbReference type="RefSeq" id="XP_026291298.2">
    <property type="nucleotide sequence ID" value="XM_026435513.2"/>
</dbReference>
<feature type="region of interest" description="Disordered" evidence="5">
    <location>
        <begin position="48"/>
        <end position="109"/>
    </location>
</feature>
<protein>
    <submittedName>
        <fullName evidence="8 9">Fidgetin-like protein 1</fullName>
    </submittedName>
</protein>
<dbReference type="SUPFAM" id="SSF52540">
    <property type="entry name" value="P-loop containing nucleoside triphosphate hydrolases"/>
    <property type="match status" value="1"/>
</dbReference>